<evidence type="ECO:0000313" key="4">
    <source>
        <dbReference type="Proteomes" id="UP000323597"/>
    </source>
</evidence>
<protein>
    <recommendedName>
        <fullName evidence="5">Secreted protein</fullName>
    </recommendedName>
</protein>
<feature type="region of interest" description="Disordered" evidence="1">
    <location>
        <begin position="36"/>
        <end position="61"/>
    </location>
</feature>
<keyword evidence="2" id="KW-0732">Signal</keyword>
<feature type="chain" id="PRO_5022815145" description="Secreted protein" evidence="2">
    <location>
        <begin position="29"/>
        <end position="61"/>
    </location>
</feature>
<organism evidence="3 4">
    <name type="scientific">Gossypium mustelinum</name>
    <name type="common">Cotton</name>
    <name type="synonym">Gossypium caicoense</name>
    <dbReference type="NCBI Taxonomy" id="34275"/>
    <lineage>
        <taxon>Eukaryota</taxon>
        <taxon>Viridiplantae</taxon>
        <taxon>Streptophyta</taxon>
        <taxon>Embryophyta</taxon>
        <taxon>Tracheophyta</taxon>
        <taxon>Spermatophyta</taxon>
        <taxon>Magnoliopsida</taxon>
        <taxon>eudicotyledons</taxon>
        <taxon>Gunneridae</taxon>
        <taxon>Pentapetalae</taxon>
        <taxon>rosids</taxon>
        <taxon>malvids</taxon>
        <taxon>Malvales</taxon>
        <taxon>Malvaceae</taxon>
        <taxon>Malvoideae</taxon>
        <taxon>Gossypium</taxon>
    </lineage>
</organism>
<accession>A0A5D2S003</accession>
<dbReference type="Proteomes" id="UP000323597">
    <property type="component" value="Chromosome D13"/>
</dbReference>
<dbReference type="EMBL" id="CM017661">
    <property type="protein sequence ID" value="TYI46003.1"/>
    <property type="molecule type" value="Genomic_DNA"/>
</dbReference>
<evidence type="ECO:0000313" key="3">
    <source>
        <dbReference type="EMBL" id="TYI46003.1"/>
    </source>
</evidence>
<dbReference type="AlphaFoldDB" id="A0A5D2S003"/>
<evidence type="ECO:0000256" key="1">
    <source>
        <dbReference type="SAM" id="MobiDB-lite"/>
    </source>
</evidence>
<reference evidence="3 4" key="1">
    <citation type="submission" date="2019-07" db="EMBL/GenBank/DDBJ databases">
        <title>WGS assembly of Gossypium mustelinum.</title>
        <authorList>
            <person name="Chen Z.J."/>
            <person name="Sreedasyam A."/>
            <person name="Ando A."/>
            <person name="Song Q."/>
            <person name="De L."/>
            <person name="Hulse-Kemp A."/>
            <person name="Ding M."/>
            <person name="Ye W."/>
            <person name="Kirkbride R."/>
            <person name="Jenkins J."/>
            <person name="Plott C."/>
            <person name="Lovell J."/>
            <person name="Lin Y.-M."/>
            <person name="Vaughn R."/>
            <person name="Liu B."/>
            <person name="Li W."/>
            <person name="Simpson S."/>
            <person name="Scheffler B."/>
            <person name="Saski C."/>
            <person name="Grover C."/>
            <person name="Hu G."/>
            <person name="Conover J."/>
            <person name="Carlson J."/>
            <person name="Shu S."/>
            <person name="Boston L."/>
            <person name="Williams M."/>
            <person name="Peterson D."/>
            <person name="Mcgee K."/>
            <person name="Jones D."/>
            <person name="Wendel J."/>
            <person name="Stelly D."/>
            <person name="Grimwood J."/>
            <person name="Schmutz J."/>
        </authorList>
    </citation>
    <scope>NUCLEOTIDE SEQUENCE [LARGE SCALE GENOMIC DNA]</scope>
    <source>
        <strain evidence="3">1408120.09</strain>
    </source>
</reference>
<feature type="compositionally biased region" description="Basic residues" evidence="1">
    <location>
        <begin position="43"/>
        <end position="61"/>
    </location>
</feature>
<keyword evidence="4" id="KW-1185">Reference proteome</keyword>
<name>A0A5D2S003_GOSMU</name>
<evidence type="ECO:0000256" key="2">
    <source>
        <dbReference type="SAM" id="SignalP"/>
    </source>
</evidence>
<evidence type="ECO:0008006" key="5">
    <source>
        <dbReference type="Google" id="ProtNLM"/>
    </source>
</evidence>
<gene>
    <name evidence="3" type="ORF">E1A91_D13G076400v1</name>
</gene>
<feature type="signal peptide" evidence="2">
    <location>
        <begin position="1"/>
        <end position="28"/>
    </location>
</feature>
<proteinExistence type="predicted"/>
<sequence length="61" mass="6922">MPRSLAPSPSNCCCIMLLLCLIPSMGKSCKWGPYKHGPPNPIHGKRERKERKEKKKSNVLF</sequence>